<evidence type="ECO:0000256" key="2">
    <source>
        <dbReference type="ARBA" id="ARBA00022448"/>
    </source>
</evidence>
<comment type="similarity">
    <text evidence="7">Belongs to the binding-protein-dependent transport system permease family. CysTW subfamily.</text>
</comment>
<comment type="function">
    <text evidence="7">Part of the ABC transporter complex (TC 3.A.1.6.1) involved in sulfate/thiosulfate import.</text>
</comment>
<feature type="transmembrane region" description="Helical" evidence="7">
    <location>
        <begin position="202"/>
        <end position="222"/>
    </location>
</feature>
<geneLocation type="chloroplast" evidence="9"/>
<comment type="caution">
    <text evidence="7">Lacks conserved residue(s) required for the propagation of feature annotation.</text>
</comment>
<dbReference type="AlphaFoldDB" id="A0A8D5TAV6"/>
<dbReference type="SUPFAM" id="SSF161098">
    <property type="entry name" value="MetI-like"/>
    <property type="match status" value="1"/>
</dbReference>
<reference evidence="9" key="1">
    <citation type="submission" date="2021-02" db="EMBL/GenBank/DDBJ databases">
        <title>Organelle genome of a novel green alga in the class Trebouxiophyceae.</title>
        <authorList>
            <person name="Takusagawa M."/>
            <person name="Misumi O."/>
            <person name="Inui T.I."/>
            <person name="Kato S."/>
            <person name="Matsunaga S."/>
            <person name="Kuroiwa H."/>
            <person name="Kuroiwa T."/>
        </authorList>
    </citation>
    <scope>NUCLEOTIDE SEQUENCE</scope>
    <source>
        <strain evidence="9">311 I</strain>
    </source>
</reference>
<dbReference type="InterPro" id="IPR011865">
    <property type="entry name" value="CysT_permease"/>
</dbReference>
<feature type="transmembrane region" description="Helical" evidence="7">
    <location>
        <begin position="229"/>
        <end position="251"/>
    </location>
</feature>
<evidence type="ECO:0000313" key="9">
    <source>
        <dbReference type="EMBL" id="BCT02528.1"/>
    </source>
</evidence>
<feature type="transmembrane region" description="Helical" evidence="7">
    <location>
        <begin position="32"/>
        <end position="55"/>
    </location>
</feature>
<dbReference type="InterPro" id="IPR005667">
    <property type="entry name" value="Sulph_transpt2"/>
</dbReference>
<evidence type="ECO:0000256" key="4">
    <source>
        <dbReference type="ARBA" id="ARBA00022989"/>
    </source>
</evidence>
<keyword evidence="2 7" id="KW-0813">Transport</keyword>
<dbReference type="GO" id="GO:0015419">
    <property type="term" value="F:ABC-type sulfate transporter activity"/>
    <property type="evidence" value="ECO:0007669"/>
    <property type="project" value="UniProtKB-UniRule"/>
</dbReference>
<dbReference type="EMBL" id="LC604816">
    <property type="protein sequence ID" value="BCT02528.1"/>
    <property type="molecule type" value="Genomic_DNA"/>
</dbReference>
<proteinExistence type="inferred from homology"/>
<keyword evidence="4 7" id="KW-1133">Transmembrane helix</keyword>
<keyword evidence="3 7" id="KW-0812">Transmembrane</keyword>
<dbReference type="GO" id="GO:0005886">
    <property type="term" value="C:plasma membrane"/>
    <property type="evidence" value="ECO:0007669"/>
    <property type="project" value="InterPro"/>
</dbReference>
<feature type="transmembrane region" description="Helical" evidence="7">
    <location>
        <begin position="76"/>
        <end position="101"/>
    </location>
</feature>
<dbReference type="NCBIfam" id="TIGR02139">
    <property type="entry name" value="permease_CysT"/>
    <property type="match status" value="1"/>
</dbReference>
<evidence type="ECO:0000256" key="6">
    <source>
        <dbReference type="ARBA" id="ARBA00023136"/>
    </source>
</evidence>
<accession>A0A8D5TAV6</accession>
<dbReference type="Pfam" id="PF00528">
    <property type="entry name" value="BPD_transp_1"/>
    <property type="match status" value="1"/>
</dbReference>
<organism evidence="9">
    <name type="scientific">Medakamo hakoo</name>
    <dbReference type="NCBI Taxonomy" id="3113649"/>
    <lineage>
        <taxon>Eukaryota</taxon>
        <taxon>Viridiplantae</taxon>
        <taxon>Chlorophyta</taxon>
        <taxon>core chlorophytes</taxon>
        <taxon>Trebouxiophyceae</taxon>
        <taxon>Trebouxiophyceae incertae sedis</taxon>
        <taxon>Coccomyxaceae</taxon>
        <taxon>Medakamo</taxon>
    </lineage>
</organism>
<evidence type="ECO:0000259" key="8">
    <source>
        <dbReference type="Pfam" id="PF00528"/>
    </source>
</evidence>
<dbReference type="Gene3D" id="1.10.3720.10">
    <property type="entry name" value="MetI-like"/>
    <property type="match status" value="1"/>
</dbReference>
<keyword evidence="7 9" id="KW-0934">Plastid</keyword>
<protein>
    <recommendedName>
        <fullName evidence="7">Sulfate transport system permease protein CysT</fullName>
    </recommendedName>
</protein>
<keyword evidence="5 7" id="KW-0764">Sulfate transport</keyword>
<evidence type="ECO:0000256" key="1">
    <source>
        <dbReference type="ARBA" id="ARBA00004446"/>
    </source>
</evidence>
<dbReference type="CDD" id="cd06261">
    <property type="entry name" value="TM_PBP2"/>
    <property type="match status" value="1"/>
</dbReference>
<dbReference type="PANTHER" id="PTHR30406">
    <property type="entry name" value="SULFATE TRANSPORT SYSTEM PERMEASE PROTEIN"/>
    <property type="match status" value="1"/>
</dbReference>
<name>A0A8D5TAV6_9CHLO</name>
<dbReference type="GO" id="GO:0031969">
    <property type="term" value="C:chloroplast membrane"/>
    <property type="evidence" value="ECO:0007669"/>
    <property type="project" value="UniProtKB-SubCell"/>
</dbReference>
<keyword evidence="6 7" id="KW-0472">Membrane</keyword>
<dbReference type="NCBIfam" id="TIGR00969">
    <property type="entry name" value="3a0106s02"/>
    <property type="match status" value="1"/>
</dbReference>
<evidence type="ECO:0000256" key="5">
    <source>
        <dbReference type="ARBA" id="ARBA00023032"/>
    </source>
</evidence>
<dbReference type="InterPro" id="IPR000515">
    <property type="entry name" value="MetI-like"/>
</dbReference>
<keyword evidence="9" id="KW-0150">Chloroplast</keyword>
<comment type="subcellular location">
    <subcellularLocation>
        <location evidence="1">Plastid membrane</location>
        <topology evidence="1">Multi-pass membrane protein</topology>
    </subcellularLocation>
    <subcellularLocation>
        <location evidence="7">Plastid</location>
        <location evidence="7">Chloroplast membrane</location>
        <topology evidence="7">Multi-pass membrane protein</topology>
    </subcellularLocation>
</comment>
<dbReference type="FunFam" id="1.10.3720.10:FF:000004">
    <property type="entry name" value="Sulfate transport system permease protein CysT"/>
    <property type="match status" value="1"/>
</dbReference>
<sequence>MTFASKLRLHFHQWSSKSQVWLAVLGQRKIPWMWLTVLGYLGFILVLPITVLILYSSQALPFDFWRLATAPKALSAYQVTLSLAFFAALVNGFFGFLVAWVLVRYNFPGKKLVDSVVDFPFALPTSVAGLTLMTIYNPNGWIGRLGKEFGMSFMYNRTGIGLAMLFVSFPFVVRTVQPVLQALDSELEEASWTLGASPWRTFWRVIFPPVFPSFLTGMTLAFSRALGEYGAVVVVSSNMPYNDLLVSVLIFQNLEQYEHLTATVIGTVFLFLAGMILLSVNWFQSRYRQQRL</sequence>
<evidence type="ECO:0000256" key="3">
    <source>
        <dbReference type="ARBA" id="ARBA00022692"/>
    </source>
</evidence>
<dbReference type="InterPro" id="IPR035906">
    <property type="entry name" value="MetI-like_sf"/>
</dbReference>
<evidence type="ECO:0000256" key="7">
    <source>
        <dbReference type="RuleBase" id="RU366001"/>
    </source>
</evidence>
<dbReference type="PANTHER" id="PTHR30406:SF8">
    <property type="entry name" value="SULFATE TRANSPORT SYSTEM PERMEASE PROTEIN CYST"/>
    <property type="match status" value="1"/>
</dbReference>
<feature type="transmembrane region" description="Helical" evidence="7">
    <location>
        <begin position="154"/>
        <end position="173"/>
    </location>
</feature>
<feature type="transmembrane region" description="Helical" evidence="7">
    <location>
        <begin position="263"/>
        <end position="283"/>
    </location>
</feature>
<feature type="domain" description="ABC transmembrane type-1" evidence="8">
    <location>
        <begin position="93"/>
        <end position="278"/>
    </location>
</feature>
<gene>
    <name evidence="9" type="primary">cysT</name>
</gene>